<reference evidence="4" key="1">
    <citation type="submission" date="2016-11" db="EMBL/GenBank/DDBJ databases">
        <authorList>
            <person name="Varghese N."/>
            <person name="Submissions S."/>
        </authorList>
    </citation>
    <scope>NUCLEOTIDE SEQUENCE [LARGE SCALE GENOMIC DNA]</scope>
    <source>
        <strain evidence="4">DSM 19858</strain>
    </source>
</reference>
<sequence>MRIISGTHKAKRIAAPKKLPVRPTTDMAKEALFNILNNRYYFDEISVLDLFSGTGNIAYEFASRGTGRITAVDNHYGCVKFINETSEALEFPINAIKANVFDYLEKSMGKEDIIFADPPYDMELAEFEKIPNLVFKRKMLQANGALIIEHASHMDLSHLDHFSEKRKYGGSVFSFFDNGGTP</sequence>
<gene>
    <name evidence="3" type="ORF">SAMN04488513_102912</name>
</gene>
<dbReference type="Pfam" id="PF03602">
    <property type="entry name" value="Cons_hypoth95"/>
    <property type="match status" value="1"/>
</dbReference>
<accession>A0A1M6GRA2</accession>
<keyword evidence="2 3" id="KW-0808">Transferase</keyword>
<dbReference type="PROSITE" id="PS00092">
    <property type="entry name" value="N6_MTASE"/>
    <property type="match status" value="1"/>
</dbReference>
<keyword evidence="4" id="KW-1185">Reference proteome</keyword>
<dbReference type="InterPro" id="IPR002052">
    <property type="entry name" value="DNA_methylase_N6_adenine_CS"/>
</dbReference>
<name>A0A1M6GRA2_9FLAO</name>
<dbReference type="PANTHER" id="PTHR43542:SF1">
    <property type="entry name" value="METHYLTRANSFERASE"/>
    <property type="match status" value="1"/>
</dbReference>
<dbReference type="STRING" id="192903.SAMN04488513_102912"/>
<evidence type="ECO:0000313" key="4">
    <source>
        <dbReference type="Proteomes" id="UP000184543"/>
    </source>
</evidence>
<dbReference type="PANTHER" id="PTHR43542">
    <property type="entry name" value="METHYLTRANSFERASE"/>
    <property type="match status" value="1"/>
</dbReference>
<dbReference type="AlphaFoldDB" id="A0A1M6GRA2"/>
<evidence type="ECO:0000313" key="3">
    <source>
        <dbReference type="EMBL" id="SHJ12494.1"/>
    </source>
</evidence>
<dbReference type="Gene3D" id="3.40.50.150">
    <property type="entry name" value="Vaccinia Virus protein VP39"/>
    <property type="match status" value="1"/>
</dbReference>
<dbReference type="OrthoDB" id="9803017at2"/>
<dbReference type="GO" id="GO:0031167">
    <property type="term" value="P:rRNA methylation"/>
    <property type="evidence" value="ECO:0007669"/>
    <property type="project" value="InterPro"/>
</dbReference>
<dbReference type="GO" id="GO:0008168">
    <property type="term" value="F:methyltransferase activity"/>
    <property type="evidence" value="ECO:0007669"/>
    <property type="project" value="UniProtKB-KW"/>
</dbReference>
<evidence type="ECO:0000256" key="1">
    <source>
        <dbReference type="ARBA" id="ARBA00022603"/>
    </source>
</evidence>
<dbReference type="CDD" id="cd02440">
    <property type="entry name" value="AdoMet_MTases"/>
    <property type="match status" value="1"/>
</dbReference>
<evidence type="ECO:0000256" key="2">
    <source>
        <dbReference type="ARBA" id="ARBA00022679"/>
    </source>
</evidence>
<dbReference type="RefSeq" id="WP_072992456.1">
    <property type="nucleotide sequence ID" value="NZ_FQYU01000002.1"/>
</dbReference>
<dbReference type="SUPFAM" id="SSF53335">
    <property type="entry name" value="S-adenosyl-L-methionine-dependent methyltransferases"/>
    <property type="match status" value="1"/>
</dbReference>
<keyword evidence="1 3" id="KW-0489">Methyltransferase</keyword>
<dbReference type="GO" id="GO:0003676">
    <property type="term" value="F:nucleic acid binding"/>
    <property type="evidence" value="ECO:0007669"/>
    <property type="project" value="InterPro"/>
</dbReference>
<protein>
    <submittedName>
        <fullName evidence="3">16S rRNA (Guanine(966)-N(2))-methyltransferase RsmD</fullName>
    </submittedName>
</protein>
<dbReference type="PIRSF" id="PIRSF004553">
    <property type="entry name" value="CHP00095"/>
    <property type="match status" value="1"/>
</dbReference>
<dbReference type="Proteomes" id="UP000184543">
    <property type="component" value="Unassembled WGS sequence"/>
</dbReference>
<dbReference type="EMBL" id="FQYU01000002">
    <property type="protein sequence ID" value="SHJ12494.1"/>
    <property type="molecule type" value="Genomic_DNA"/>
</dbReference>
<dbReference type="InterPro" id="IPR004398">
    <property type="entry name" value="RNA_MeTrfase_RsmD"/>
</dbReference>
<dbReference type="InterPro" id="IPR029063">
    <property type="entry name" value="SAM-dependent_MTases_sf"/>
</dbReference>
<proteinExistence type="predicted"/>
<organism evidence="3 4">
    <name type="scientific">Pseudozobellia thermophila</name>
    <dbReference type="NCBI Taxonomy" id="192903"/>
    <lineage>
        <taxon>Bacteria</taxon>
        <taxon>Pseudomonadati</taxon>
        <taxon>Bacteroidota</taxon>
        <taxon>Flavobacteriia</taxon>
        <taxon>Flavobacteriales</taxon>
        <taxon>Flavobacteriaceae</taxon>
        <taxon>Pseudozobellia</taxon>
    </lineage>
</organism>